<organism evidence="2 3">
    <name type="scientific">Oceanobacillus arenosus</name>
    <dbReference type="NCBI Taxonomy" id="1229153"/>
    <lineage>
        <taxon>Bacteria</taxon>
        <taxon>Bacillati</taxon>
        <taxon>Bacillota</taxon>
        <taxon>Bacilli</taxon>
        <taxon>Bacillales</taxon>
        <taxon>Bacillaceae</taxon>
        <taxon>Oceanobacillus</taxon>
    </lineage>
</organism>
<protein>
    <submittedName>
        <fullName evidence="2">Uncharacterized protein</fullName>
    </submittedName>
</protein>
<dbReference type="OrthoDB" id="2965932at2"/>
<dbReference type="EMBL" id="PIOC01000019">
    <property type="protein sequence ID" value="RDW17586.1"/>
    <property type="molecule type" value="Genomic_DNA"/>
</dbReference>
<dbReference type="Proteomes" id="UP000257143">
    <property type="component" value="Unassembled WGS sequence"/>
</dbReference>
<sequence length="684" mass="78132">MRKIALSILLFVLLLAACSSDDSSEGTDTSNEITSVEAPQPESLFTYEFSEDDRFEFTGIDSSIDASTVLFSTKEEIKREEERSKYVIFDNKEAVNVKEISEASAEELEDRSCSRTFVSPDGKYLTFSCSMDERWFVIYDTEEQKIVHHEQELDDISLDIFGITNDMEILLENNDGNIIAIYNLETKGMKEFVIPELSGIEDDAYTDLIPADNGKKVFMHNFLRLSVLDTETGKLEEIMNVEPYQERFKDQTEGIIIDSLKVSPNGNYAFFRLDDTTSKDEIYQSINFVNMETGEITSFTDYDYQRFGTIDDNGNMILSDSEQVYLYNFDNKTNYHIPNVAVGVYTEYLTISGDGKHLLYADRIRDSEETPAYELFHLPINELDSYEAIAFNATEENTKELLGELNTNDKKNGAGIAVNPIEEDVRKMFEEKWNQSATIPFPSSFPEEVASISDHIHSDSFGQTIQLNAAEITKRNEINFSANSYPDDDRKNYCINDDLELTETIDGIDYYFYLFSNEEVELAFVKDDWCYSIEGEGFTQQEMFDIADSMETQGKRPAELPLDDVKFAGELPNKHAKISSIHVSKHGTDNYVFDVDYRGEQDELKINYEAAKSEPTYYEDEETIPVELENSLEAHYNEPNLRLFVFDGTYYYMIEADVKNDLVNELGGKDKIKDALVGVGNSLN</sequence>
<feature type="chain" id="PRO_5017610958" evidence="1">
    <location>
        <begin position="25"/>
        <end position="684"/>
    </location>
</feature>
<reference evidence="3" key="1">
    <citation type="submission" date="2017-11" db="EMBL/GenBank/DDBJ databases">
        <authorList>
            <person name="Zhu W."/>
        </authorList>
    </citation>
    <scope>NUCLEOTIDE SEQUENCE [LARGE SCALE GENOMIC DNA]</scope>
    <source>
        <strain evidence="3">CAU 1183</strain>
    </source>
</reference>
<evidence type="ECO:0000313" key="2">
    <source>
        <dbReference type="EMBL" id="RDW17586.1"/>
    </source>
</evidence>
<accession>A0A3D8PNA7</accession>
<comment type="caution">
    <text evidence="2">The sequence shown here is derived from an EMBL/GenBank/DDBJ whole genome shotgun (WGS) entry which is preliminary data.</text>
</comment>
<feature type="signal peptide" evidence="1">
    <location>
        <begin position="1"/>
        <end position="24"/>
    </location>
</feature>
<dbReference type="PROSITE" id="PS51257">
    <property type="entry name" value="PROKAR_LIPOPROTEIN"/>
    <property type="match status" value="1"/>
</dbReference>
<evidence type="ECO:0000256" key="1">
    <source>
        <dbReference type="SAM" id="SignalP"/>
    </source>
</evidence>
<proteinExistence type="predicted"/>
<evidence type="ECO:0000313" key="3">
    <source>
        <dbReference type="Proteomes" id="UP000257143"/>
    </source>
</evidence>
<dbReference type="RefSeq" id="WP_115773834.1">
    <property type="nucleotide sequence ID" value="NZ_PIOC01000019.1"/>
</dbReference>
<gene>
    <name evidence="2" type="ORF">CWR48_13785</name>
</gene>
<keyword evidence="3" id="KW-1185">Reference proteome</keyword>
<name>A0A3D8PNA7_9BACI</name>
<dbReference type="AlphaFoldDB" id="A0A3D8PNA7"/>
<keyword evidence="1" id="KW-0732">Signal</keyword>
<dbReference type="SUPFAM" id="SSF82171">
    <property type="entry name" value="DPP6 N-terminal domain-like"/>
    <property type="match status" value="1"/>
</dbReference>